<name>A0A9D2LU82_9FIRM</name>
<accession>A0A9D2LU82</accession>
<feature type="compositionally biased region" description="Acidic residues" evidence="1">
    <location>
        <begin position="207"/>
        <end position="219"/>
    </location>
</feature>
<organism evidence="3 4">
    <name type="scientific">Candidatus Blautia faecavium</name>
    <dbReference type="NCBI Taxonomy" id="2838487"/>
    <lineage>
        <taxon>Bacteria</taxon>
        <taxon>Bacillati</taxon>
        <taxon>Bacillota</taxon>
        <taxon>Clostridia</taxon>
        <taxon>Lachnospirales</taxon>
        <taxon>Lachnospiraceae</taxon>
        <taxon>Blautia</taxon>
    </lineage>
</organism>
<keyword evidence="2" id="KW-0732">Signal</keyword>
<reference evidence="3" key="2">
    <citation type="submission" date="2021-04" db="EMBL/GenBank/DDBJ databases">
        <authorList>
            <person name="Gilroy R."/>
        </authorList>
    </citation>
    <scope>NUCLEOTIDE SEQUENCE</scope>
    <source>
        <strain evidence="3">ChiSjej1B19-5720</strain>
    </source>
</reference>
<feature type="compositionally biased region" description="Low complexity" evidence="1">
    <location>
        <begin position="222"/>
        <end position="248"/>
    </location>
</feature>
<evidence type="ECO:0000256" key="2">
    <source>
        <dbReference type="SAM" id="SignalP"/>
    </source>
</evidence>
<protein>
    <submittedName>
        <fullName evidence="3">Uncharacterized protein</fullName>
    </submittedName>
</protein>
<feature type="chain" id="PRO_5039072762" evidence="2">
    <location>
        <begin position="20"/>
        <end position="315"/>
    </location>
</feature>
<dbReference type="Proteomes" id="UP000823842">
    <property type="component" value="Unassembled WGS sequence"/>
</dbReference>
<evidence type="ECO:0000313" key="4">
    <source>
        <dbReference type="Proteomes" id="UP000823842"/>
    </source>
</evidence>
<proteinExistence type="predicted"/>
<feature type="region of interest" description="Disordered" evidence="1">
    <location>
        <begin position="193"/>
        <end position="250"/>
    </location>
</feature>
<comment type="caution">
    <text evidence="3">The sequence shown here is derived from an EMBL/GenBank/DDBJ whole genome shotgun (WGS) entry which is preliminary data.</text>
</comment>
<sequence length="315" mass="34656">MKKQYLVLAGLLICSIAISGCGSNENDSAQQANVTVVPTESPDEEELVDMQVSTDDETIDNIIGTRTNTASEVTIVNETGGEITEIYIRPYNENNDDYEWGDELVNGSFTLQDGDKALYYYEKDAQDDEGEAITLYDIRVAYAEEDRNECYFRMLPLPTISQITLCMEGTGADSIPYARYYDSDTRREYSTLNDVMERLGISSTDTSDSDTSEEEDDNGTDTQTPQNTPEPTQTPSQTQAPEPTQAPSSDELIEQAKGCIGQSVDALYSAVGEPSGGSEYVNEPESGETGYYYYDTFTVSTTVDENGNEVVAGVW</sequence>
<dbReference type="PROSITE" id="PS51257">
    <property type="entry name" value="PROKAR_LIPOPROTEIN"/>
    <property type="match status" value="1"/>
</dbReference>
<reference evidence="3" key="1">
    <citation type="journal article" date="2021" name="PeerJ">
        <title>Extensive microbial diversity within the chicken gut microbiome revealed by metagenomics and culture.</title>
        <authorList>
            <person name="Gilroy R."/>
            <person name="Ravi A."/>
            <person name="Getino M."/>
            <person name="Pursley I."/>
            <person name="Horton D.L."/>
            <person name="Alikhan N.F."/>
            <person name="Baker D."/>
            <person name="Gharbi K."/>
            <person name="Hall N."/>
            <person name="Watson M."/>
            <person name="Adriaenssens E.M."/>
            <person name="Foster-Nyarko E."/>
            <person name="Jarju S."/>
            <person name="Secka A."/>
            <person name="Antonio M."/>
            <person name="Oren A."/>
            <person name="Chaudhuri R.R."/>
            <person name="La Ragione R."/>
            <person name="Hildebrand F."/>
            <person name="Pallen M.J."/>
        </authorList>
    </citation>
    <scope>NUCLEOTIDE SEQUENCE</scope>
    <source>
        <strain evidence="3">ChiSjej1B19-5720</strain>
    </source>
</reference>
<gene>
    <name evidence="3" type="ORF">IAA06_12300</name>
</gene>
<feature type="signal peptide" evidence="2">
    <location>
        <begin position="1"/>
        <end position="19"/>
    </location>
</feature>
<evidence type="ECO:0000256" key="1">
    <source>
        <dbReference type="SAM" id="MobiDB-lite"/>
    </source>
</evidence>
<dbReference type="EMBL" id="DWYZ01000228">
    <property type="protein sequence ID" value="HJB29552.1"/>
    <property type="molecule type" value="Genomic_DNA"/>
</dbReference>
<dbReference type="AlphaFoldDB" id="A0A9D2LU82"/>
<evidence type="ECO:0000313" key="3">
    <source>
        <dbReference type="EMBL" id="HJB29552.1"/>
    </source>
</evidence>